<dbReference type="PANTHER" id="PTHR23322">
    <property type="entry name" value="FAS-ASSOCIATED PROTEIN"/>
    <property type="match status" value="1"/>
</dbReference>
<keyword evidence="1" id="KW-0175">Coiled coil</keyword>
<evidence type="ECO:0000256" key="1">
    <source>
        <dbReference type="SAM" id="Coils"/>
    </source>
</evidence>
<protein>
    <recommendedName>
        <fullName evidence="2">UBX domain-containing protein</fullName>
    </recommendedName>
</protein>
<dbReference type="InterPro" id="IPR001012">
    <property type="entry name" value="UBX_dom"/>
</dbReference>
<organism evidence="3">
    <name type="scientific">Arcella intermedia</name>
    <dbReference type="NCBI Taxonomy" id="1963864"/>
    <lineage>
        <taxon>Eukaryota</taxon>
        <taxon>Amoebozoa</taxon>
        <taxon>Tubulinea</taxon>
        <taxon>Elardia</taxon>
        <taxon>Arcellinida</taxon>
        <taxon>Sphaerothecina</taxon>
        <taxon>Arcellidae</taxon>
        <taxon>Arcella</taxon>
    </lineage>
</organism>
<dbReference type="PANTHER" id="PTHR23322:SF93">
    <property type="entry name" value="UBX DOMAIN-CONTAINING PROTEIN 8"/>
    <property type="match status" value="1"/>
</dbReference>
<dbReference type="GO" id="GO:0043130">
    <property type="term" value="F:ubiquitin binding"/>
    <property type="evidence" value="ECO:0007669"/>
    <property type="project" value="TreeGrafter"/>
</dbReference>
<dbReference type="Gene3D" id="3.10.20.90">
    <property type="entry name" value="Phosphatidylinositol 3-kinase Catalytic Subunit, Chain A, domain 1"/>
    <property type="match status" value="1"/>
</dbReference>
<sequence>MSEVSTRDFCSLAISPDNPDRSLLANVLEANDIPLWVALVSKRNVAHWRQIFNLQFPHPLFVLAAHMQGSFTILTILSELVLAKDLANIIQQELQTWAQYCEEEQSKMEVIQRNREIAEEQDRLYHMSVAEDEKKKELENILEEQEKLKQMLIQKEWEKAIQLLETLTPEPSGSEKSVRIGIRLPEGQRIDRKFHPTSKLNEIFDFIAGSYAKTKTPQTFINEADPNTPWDIQNYYLLQNFPKQTYTTQDANKTISEAQIGGNLFLTKKT</sequence>
<dbReference type="CDD" id="cd01767">
    <property type="entry name" value="UBX"/>
    <property type="match status" value="1"/>
</dbReference>
<dbReference type="EMBL" id="GIBP01004933">
    <property type="protein sequence ID" value="NDV33902.1"/>
    <property type="molecule type" value="Transcribed_RNA"/>
</dbReference>
<accession>A0A6B2LA25</accession>
<dbReference type="Pfam" id="PF00789">
    <property type="entry name" value="UBX"/>
    <property type="match status" value="1"/>
</dbReference>
<evidence type="ECO:0000259" key="2">
    <source>
        <dbReference type="PROSITE" id="PS50033"/>
    </source>
</evidence>
<dbReference type="PROSITE" id="PS50033">
    <property type="entry name" value="UBX"/>
    <property type="match status" value="1"/>
</dbReference>
<dbReference type="SMART" id="SM00166">
    <property type="entry name" value="UBX"/>
    <property type="match status" value="1"/>
</dbReference>
<dbReference type="AlphaFoldDB" id="A0A6B2LA25"/>
<dbReference type="InterPro" id="IPR029071">
    <property type="entry name" value="Ubiquitin-like_domsf"/>
</dbReference>
<feature type="domain" description="UBX" evidence="2">
    <location>
        <begin position="173"/>
        <end position="268"/>
    </location>
</feature>
<proteinExistence type="predicted"/>
<dbReference type="SUPFAM" id="SSF54236">
    <property type="entry name" value="Ubiquitin-like"/>
    <property type="match status" value="1"/>
</dbReference>
<feature type="coiled-coil region" evidence="1">
    <location>
        <begin position="101"/>
        <end position="158"/>
    </location>
</feature>
<dbReference type="InterPro" id="IPR050730">
    <property type="entry name" value="UBX_domain-protein"/>
</dbReference>
<name>A0A6B2LA25_9EUKA</name>
<reference evidence="3" key="1">
    <citation type="journal article" date="2020" name="J. Eukaryot. Microbiol.">
        <title>De novo Sequencing, Assembly and Annotation of the Transcriptome for the Free-Living Testate Amoeba Arcella intermedia.</title>
        <authorList>
            <person name="Ribeiro G.M."/>
            <person name="Porfirio-Sousa A.L."/>
            <person name="Maurer-Alcala X.X."/>
            <person name="Katz L.A."/>
            <person name="Lahr D.J.G."/>
        </authorList>
    </citation>
    <scope>NUCLEOTIDE SEQUENCE</scope>
</reference>
<evidence type="ECO:0000313" key="3">
    <source>
        <dbReference type="EMBL" id="NDV33902.1"/>
    </source>
</evidence>